<dbReference type="RefSeq" id="WP_189679540.1">
    <property type="nucleotide sequence ID" value="NZ_BNCJ01000003.1"/>
</dbReference>
<name>A0A8J3M6X0_9RHOB</name>
<evidence type="ECO:0000313" key="2">
    <source>
        <dbReference type="Proteomes" id="UP000626220"/>
    </source>
</evidence>
<gene>
    <name evidence="1" type="ORF">GCM10017056_15960</name>
</gene>
<organism evidence="1 2">
    <name type="scientific">Seohaeicola zhoushanensis</name>
    <dbReference type="NCBI Taxonomy" id="1569283"/>
    <lineage>
        <taxon>Bacteria</taxon>
        <taxon>Pseudomonadati</taxon>
        <taxon>Pseudomonadota</taxon>
        <taxon>Alphaproteobacteria</taxon>
        <taxon>Rhodobacterales</taxon>
        <taxon>Roseobacteraceae</taxon>
        <taxon>Seohaeicola</taxon>
    </lineage>
</organism>
<proteinExistence type="predicted"/>
<sequence>MTSKSTTVELSFWIAPDDLLPEAQVAAFIGKDPEALSDIQSQLGSLTVSSGETSMRFADTLFWMVPQLCFDVVVNLVETGTAFFEPWSAENGYEFKRAGGSIDISSTYGQPCGFPDASYLRAMYEAGLRYVALVERYWREQAGEDFPVLKERAENARKALENL</sequence>
<protein>
    <submittedName>
        <fullName evidence="1">Uncharacterized protein</fullName>
    </submittedName>
</protein>
<accession>A0A8J3M6X0</accession>
<dbReference type="EMBL" id="BNCJ01000003">
    <property type="protein sequence ID" value="GHF45173.1"/>
    <property type="molecule type" value="Genomic_DNA"/>
</dbReference>
<reference evidence="1" key="2">
    <citation type="submission" date="2020-09" db="EMBL/GenBank/DDBJ databases">
        <authorList>
            <person name="Sun Q."/>
            <person name="Kim S."/>
        </authorList>
    </citation>
    <scope>NUCLEOTIDE SEQUENCE</scope>
    <source>
        <strain evidence="1">KCTC 42650</strain>
    </source>
</reference>
<dbReference type="Proteomes" id="UP000626220">
    <property type="component" value="Unassembled WGS sequence"/>
</dbReference>
<comment type="caution">
    <text evidence="1">The sequence shown here is derived from an EMBL/GenBank/DDBJ whole genome shotgun (WGS) entry which is preliminary data.</text>
</comment>
<keyword evidence="2" id="KW-1185">Reference proteome</keyword>
<reference evidence="1" key="1">
    <citation type="journal article" date="2014" name="Int. J. Syst. Evol. Microbiol.">
        <title>Complete genome sequence of Corynebacterium casei LMG S-19264T (=DSM 44701T), isolated from a smear-ripened cheese.</title>
        <authorList>
            <consortium name="US DOE Joint Genome Institute (JGI-PGF)"/>
            <person name="Walter F."/>
            <person name="Albersmeier A."/>
            <person name="Kalinowski J."/>
            <person name="Ruckert C."/>
        </authorList>
    </citation>
    <scope>NUCLEOTIDE SEQUENCE</scope>
    <source>
        <strain evidence="1">KCTC 42650</strain>
    </source>
</reference>
<evidence type="ECO:0000313" key="1">
    <source>
        <dbReference type="EMBL" id="GHF45173.1"/>
    </source>
</evidence>
<dbReference type="AlphaFoldDB" id="A0A8J3M6X0"/>